<keyword evidence="1" id="KW-1133">Transmembrane helix</keyword>
<feature type="transmembrane region" description="Helical" evidence="1">
    <location>
        <begin position="12"/>
        <end position="32"/>
    </location>
</feature>
<proteinExistence type="predicted"/>
<keyword evidence="3" id="KW-1185">Reference proteome</keyword>
<dbReference type="RefSeq" id="WP_280654742.1">
    <property type="nucleotide sequence ID" value="NZ_JANQDH010000063.1"/>
</dbReference>
<dbReference type="AlphaFoldDB" id="A0AA43KC72"/>
<protein>
    <submittedName>
        <fullName evidence="2">DUF3352 domain-containing protein</fullName>
    </submittedName>
</protein>
<keyword evidence="1" id="KW-0812">Transmembrane</keyword>
<comment type="caution">
    <text evidence="2">The sequence shown here is derived from an EMBL/GenBank/DDBJ whole genome shotgun (WGS) entry which is preliminary data.</text>
</comment>
<evidence type="ECO:0000313" key="2">
    <source>
        <dbReference type="EMBL" id="MDH6060750.1"/>
    </source>
</evidence>
<reference evidence="2 3" key="1">
    <citation type="journal article" date="2023" name="J. Phycol.">
        <title>Chrysosporum ovalisporum is synonymous with the true-branching cyanobacterium Umezakia natans (Nostocales/Aphanizomenonaceae).</title>
        <authorList>
            <person name="McGregor G.B."/>
            <person name="Sendall B.C."/>
            <person name="Niiyama Y."/>
            <person name="Tuji A."/>
            <person name="Willis A."/>
        </authorList>
    </citation>
    <scope>NUCLEOTIDE SEQUENCE [LARGE SCALE GENOMIC DNA]</scope>
    <source>
        <strain evidence="2 3">ANA360D</strain>
    </source>
</reference>
<dbReference type="EMBL" id="JANQDH010000063">
    <property type="protein sequence ID" value="MDH6060750.1"/>
    <property type="molecule type" value="Genomic_DNA"/>
</dbReference>
<accession>A0AA43KC72</accession>
<sequence length="555" mass="59816">MSNVNTQRSLGFLVVGVIVTVIIAIAGLYWFFAKPQVKFVTTPSPGAAMFVSKLAPVMVSLLGNPEGLQSQDPSGELSHLKTSLLAHSAINYQKDIKPWLGNEITLSVTSLDIDRDPDNGMQPGYLMALATDKPRQSREFLDLLFSQGVLAGGNLAVEQYQGVKLLSDGSNSLAGAIVGEFVLFANHPKVLREAINNVQAPGLNLLSSSPYQRASQQLPKKSLATAFFNLPALAQWQGWELPSATFHSQMISLSVNSQGLWAETNFLSDSILVAPSPSVSHPVAALEYIPDGASLIICGSDLNNLGDSDLGQLWTQIKTVFSSSGTDGISGLVAPLTELEKNQGMTLKGDIFSWVKGEYALALLPQRKSTAVDWVFVVENKEDVPQGVAGLDAIAASRGLSLSSVNLNEQKIYAWTKLTAAAQAASGEEGRKFAIDAQVQGVHTILGNYQIFASSLEVLDQVMTNNHGALMADGQVKARNRNFLDSMAAIPKSNQGYVYVDWTKSKTLLESQLPILQVLEIVGQPFFHNLRSLTISSYGEEAKLLKGGVLMQFLH</sequence>
<organism evidence="2 3">
    <name type="scientific">Chrysosporum bergii ANA360D</name>
    <dbReference type="NCBI Taxonomy" id="617107"/>
    <lineage>
        <taxon>Bacteria</taxon>
        <taxon>Bacillati</taxon>
        <taxon>Cyanobacteriota</taxon>
        <taxon>Cyanophyceae</taxon>
        <taxon>Nostocales</taxon>
        <taxon>Nodulariaceae</taxon>
        <taxon>Chrysosporum</taxon>
    </lineage>
</organism>
<dbReference type="Pfam" id="PF11832">
    <property type="entry name" value="DUF3352"/>
    <property type="match status" value="1"/>
</dbReference>
<name>A0AA43KC72_9CYAN</name>
<gene>
    <name evidence="2" type="ORF">NWP17_09895</name>
</gene>
<dbReference type="Proteomes" id="UP001159387">
    <property type="component" value="Unassembled WGS sequence"/>
</dbReference>
<keyword evidence="1" id="KW-0472">Membrane</keyword>
<dbReference type="InterPro" id="IPR021787">
    <property type="entry name" value="DUF3352"/>
</dbReference>
<evidence type="ECO:0000313" key="3">
    <source>
        <dbReference type="Proteomes" id="UP001159387"/>
    </source>
</evidence>
<evidence type="ECO:0000256" key="1">
    <source>
        <dbReference type="SAM" id="Phobius"/>
    </source>
</evidence>